<proteinExistence type="predicted"/>
<dbReference type="AlphaFoldDB" id="A0A974S853"/>
<organism evidence="2">
    <name type="scientific">Phenylobacterium glaciei</name>
    <dbReference type="NCBI Taxonomy" id="2803784"/>
    <lineage>
        <taxon>Bacteria</taxon>
        <taxon>Pseudomonadati</taxon>
        <taxon>Pseudomonadota</taxon>
        <taxon>Alphaproteobacteria</taxon>
        <taxon>Caulobacterales</taxon>
        <taxon>Caulobacteraceae</taxon>
        <taxon>Phenylobacterium</taxon>
    </lineage>
</organism>
<keyword evidence="1" id="KW-0472">Membrane</keyword>
<accession>A0A974S853</accession>
<keyword evidence="1" id="KW-1133">Transmembrane helix</keyword>
<evidence type="ECO:0000256" key="1">
    <source>
        <dbReference type="SAM" id="Phobius"/>
    </source>
</evidence>
<gene>
    <name evidence="2" type="ORF">JKL49_04805</name>
</gene>
<evidence type="ECO:0000313" key="2">
    <source>
        <dbReference type="EMBL" id="QQZ50720.1"/>
    </source>
</evidence>
<name>A0A974S853_9CAUL</name>
<protein>
    <submittedName>
        <fullName evidence="2">Uncharacterized protein</fullName>
    </submittedName>
</protein>
<dbReference type="EMBL" id="CP068570">
    <property type="protein sequence ID" value="QQZ50720.1"/>
    <property type="molecule type" value="Genomic_DNA"/>
</dbReference>
<feature type="transmembrane region" description="Helical" evidence="1">
    <location>
        <begin position="30"/>
        <end position="49"/>
    </location>
</feature>
<sequence>MIRGFEAPHGGVVLFTAPSQRQRQARRRSAAVAVILGIAFAGGLIGQLSTAQDASRPVPRSVQLFPELVKEPT</sequence>
<reference evidence="2" key="1">
    <citation type="submission" date="2021-01" db="EMBL/GenBank/DDBJ databases">
        <title>Genome sequence of Phenylobacterium sp. 20VBR1 isolated from a valley glaceir, Ny-Alesund, Svalbard.</title>
        <authorList>
            <person name="Thomas F.A."/>
            <person name="Krishnan K.P."/>
            <person name="Sinha R.K."/>
        </authorList>
    </citation>
    <scope>NUCLEOTIDE SEQUENCE</scope>
    <source>
        <strain evidence="2">20VBR1</strain>
    </source>
</reference>
<keyword evidence="1" id="KW-0812">Transmembrane</keyword>